<sequence length="113" mass="12684">MCAERHGAELHICELAVRLDCQRLGIGRHLMTVTIRAATRRRVEAVTLTTFSDVAWNAPFYERLGFRRLPRRNMGGRLSAILRSEAEAGLPARRRCAMRLILAPNDKEVGNGA</sequence>
<evidence type="ECO:0000313" key="2">
    <source>
        <dbReference type="EMBL" id="MEN2788956.1"/>
    </source>
</evidence>
<dbReference type="RefSeq" id="WP_343891938.1">
    <property type="nucleotide sequence ID" value="NZ_BAAAEH010000047.1"/>
</dbReference>
<evidence type="ECO:0000313" key="3">
    <source>
        <dbReference type="Proteomes" id="UP001419910"/>
    </source>
</evidence>
<feature type="domain" description="N-acetyltransferase" evidence="1">
    <location>
        <begin position="1"/>
        <end position="87"/>
    </location>
</feature>
<comment type="caution">
    <text evidence="2">The sequence shown here is derived from an EMBL/GenBank/DDBJ whole genome shotgun (WGS) entry which is preliminary data.</text>
</comment>
<accession>A0ABU9XZG8</accession>
<gene>
    <name evidence="2" type="ORF">ABC974_04905</name>
</gene>
<proteinExistence type="predicted"/>
<keyword evidence="2" id="KW-0808">Transferase</keyword>
<dbReference type="Pfam" id="PF00583">
    <property type="entry name" value="Acetyltransf_1"/>
    <property type="match status" value="1"/>
</dbReference>
<dbReference type="EMBL" id="JBDIME010000003">
    <property type="protein sequence ID" value="MEN2788956.1"/>
    <property type="molecule type" value="Genomic_DNA"/>
</dbReference>
<dbReference type="EC" id="2.3.1.-" evidence="2"/>
<reference evidence="2 3" key="1">
    <citation type="submission" date="2024-05" db="EMBL/GenBank/DDBJ databases">
        <authorList>
            <person name="Liu Q."/>
            <person name="Xin Y.-H."/>
        </authorList>
    </citation>
    <scope>NUCLEOTIDE SEQUENCE [LARGE SCALE GENOMIC DNA]</scope>
    <source>
        <strain evidence="2 3">CGMCC 1.10181</strain>
    </source>
</reference>
<dbReference type="SUPFAM" id="SSF55729">
    <property type="entry name" value="Acyl-CoA N-acyltransferases (Nat)"/>
    <property type="match status" value="1"/>
</dbReference>
<name>A0ABU9XZG8_9SPHN</name>
<dbReference type="InterPro" id="IPR016181">
    <property type="entry name" value="Acyl_CoA_acyltransferase"/>
</dbReference>
<dbReference type="Proteomes" id="UP001419910">
    <property type="component" value="Unassembled WGS sequence"/>
</dbReference>
<evidence type="ECO:0000259" key="1">
    <source>
        <dbReference type="PROSITE" id="PS51186"/>
    </source>
</evidence>
<keyword evidence="2" id="KW-0012">Acyltransferase</keyword>
<dbReference type="GO" id="GO:0016746">
    <property type="term" value="F:acyltransferase activity"/>
    <property type="evidence" value="ECO:0007669"/>
    <property type="project" value="UniProtKB-KW"/>
</dbReference>
<dbReference type="Gene3D" id="3.40.630.30">
    <property type="match status" value="1"/>
</dbReference>
<protein>
    <submittedName>
        <fullName evidence="2">GNAT family N-acetyltransferase</fullName>
        <ecNumber evidence="2">2.3.1.-</ecNumber>
    </submittedName>
</protein>
<dbReference type="PROSITE" id="PS51186">
    <property type="entry name" value="GNAT"/>
    <property type="match status" value="1"/>
</dbReference>
<dbReference type="InterPro" id="IPR000182">
    <property type="entry name" value="GNAT_dom"/>
</dbReference>
<dbReference type="CDD" id="cd04301">
    <property type="entry name" value="NAT_SF"/>
    <property type="match status" value="1"/>
</dbReference>
<organism evidence="2 3">
    <name type="scientific">Sphingomonas oligophenolica</name>
    <dbReference type="NCBI Taxonomy" id="301154"/>
    <lineage>
        <taxon>Bacteria</taxon>
        <taxon>Pseudomonadati</taxon>
        <taxon>Pseudomonadota</taxon>
        <taxon>Alphaproteobacteria</taxon>
        <taxon>Sphingomonadales</taxon>
        <taxon>Sphingomonadaceae</taxon>
        <taxon>Sphingomonas</taxon>
    </lineage>
</organism>
<keyword evidence="3" id="KW-1185">Reference proteome</keyword>